<evidence type="ECO:0000313" key="4">
    <source>
        <dbReference type="Proteomes" id="UP000298347"/>
    </source>
</evidence>
<comment type="caution">
    <text evidence="3">The sequence shown here is derived from an EMBL/GenBank/DDBJ whole genome shotgun (WGS) entry which is preliminary data.</text>
</comment>
<protein>
    <recommendedName>
        <fullName evidence="2">D-isomer specific 2-hydroxyacid dehydrogenase NAD-binding domain-containing protein</fullName>
    </recommendedName>
</protein>
<dbReference type="OrthoDB" id="9805416at2"/>
<dbReference type="Proteomes" id="UP000298347">
    <property type="component" value="Unassembled WGS sequence"/>
</dbReference>
<dbReference type="InterPro" id="IPR006140">
    <property type="entry name" value="D-isomer_DH_NAD-bd"/>
</dbReference>
<dbReference type="RefSeq" id="WP_135348016.1">
    <property type="nucleotide sequence ID" value="NZ_SRJD01000005.1"/>
</dbReference>
<evidence type="ECO:0000256" key="1">
    <source>
        <dbReference type="ARBA" id="ARBA00023002"/>
    </source>
</evidence>
<evidence type="ECO:0000259" key="2">
    <source>
        <dbReference type="Pfam" id="PF02826"/>
    </source>
</evidence>
<keyword evidence="4" id="KW-1185">Reference proteome</keyword>
<dbReference type="PROSITE" id="PS00671">
    <property type="entry name" value="D_2_HYDROXYACID_DH_3"/>
    <property type="match status" value="1"/>
</dbReference>
<reference evidence="3 4" key="1">
    <citation type="journal article" date="2015" name="Int. J. Syst. Evol. Microbiol.">
        <title>Sporolactobacillus shoreae sp. nov. and Sporolactobacillus spathodeae sp. nov., two spore-forming lactic acid bacteria isolated from tree barks in Thailand.</title>
        <authorList>
            <person name="Thamacharoensuk T."/>
            <person name="Kitahara M."/>
            <person name="Ohkuma M."/>
            <person name="Thongchul N."/>
            <person name="Tanasupawat S."/>
        </authorList>
    </citation>
    <scope>NUCLEOTIDE SEQUENCE [LARGE SCALE GENOMIC DNA]</scope>
    <source>
        <strain evidence="3 4">BK92</strain>
    </source>
</reference>
<accession>A0A4Z0GRD3</accession>
<dbReference type="InterPro" id="IPR029753">
    <property type="entry name" value="D-isomer_DH_CS"/>
</dbReference>
<dbReference type="GO" id="GO:0051287">
    <property type="term" value="F:NAD binding"/>
    <property type="evidence" value="ECO:0007669"/>
    <property type="project" value="InterPro"/>
</dbReference>
<keyword evidence="1" id="KW-0560">Oxidoreductase</keyword>
<dbReference type="Gene3D" id="3.40.50.720">
    <property type="entry name" value="NAD(P)-binding Rossmann-like Domain"/>
    <property type="match status" value="1"/>
</dbReference>
<gene>
    <name evidence="3" type="ORF">E4665_06660</name>
</gene>
<dbReference type="Pfam" id="PF02826">
    <property type="entry name" value="2-Hacid_dh_C"/>
    <property type="match status" value="1"/>
</dbReference>
<dbReference type="SUPFAM" id="SSF51735">
    <property type="entry name" value="NAD(P)-binding Rossmann-fold domains"/>
    <property type="match status" value="1"/>
</dbReference>
<feature type="domain" description="D-isomer specific 2-hydroxyacid dehydrogenase NAD-binding" evidence="2">
    <location>
        <begin position="1"/>
        <end position="40"/>
    </location>
</feature>
<dbReference type="GO" id="GO:0016616">
    <property type="term" value="F:oxidoreductase activity, acting on the CH-OH group of donors, NAD or NADP as acceptor"/>
    <property type="evidence" value="ECO:0007669"/>
    <property type="project" value="UniProtKB-ARBA"/>
</dbReference>
<dbReference type="AlphaFoldDB" id="A0A4Z0GRD3"/>
<dbReference type="EMBL" id="SRJD01000005">
    <property type="protein sequence ID" value="TGA98996.1"/>
    <property type="molecule type" value="Genomic_DNA"/>
</dbReference>
<organism evidence="3 4">
    <name type="scientific">Sporolactobacillus shoreae</name>
    <dbReference type="NCBI Taxonomy" id="1465501"/>
    <lineage>
        <taxon>Bacteria</taxon>
        <taxon>Bacillati</taxon>
        <taxon>Bacillota</taxon>
        <taxon>Bacilli</taxon>
        <taxon>Bacillales</taxon>
        <taxon>Sporolactobacillaceae</taxon>
        <taxon>Sporolactobacillus</taxon>
    </lineage>
</organism>
<sequence>MKNSAYLINKGRGQLIDSDGLYQVLVTKKITVAALDVFESGGRHELDDSFPLKSVQLGGCFPLEVLAFRGRSVSLAPPAPNDGVAKNNIIYKKY</sequence>
<name>A0A4Z0GRD3_9BACL</name>
<evidence type="ECO:0000313" key="3">
    <source>
        <dbReference type="EMBL" id="TGA98996.1"/>
    </source>
</evidence>
<proteinExistence type="predicted"/>
<dbReference type="InterPro" id="IPR036291">
    <property type="entry name" value="NAD(P)-bd_dom_sf"/>
</dbReference>